<proteinExistence type="predicted"/>
<dbReference type="HOGENOM" id="CLU_009665_0_1_11"/>
<keyword evidence="2" id="KW-0503">Monooxygenase</keyword>
<keyword evidence="1" id="KW-0560">Oxidoreductase</keyword>
<dbReference type="SUPFAM" id="SSF51905">
    <property type="entry name" value="FAD/NAD(P)-binding domain"/>
    <property type="match status" value="1"/>
</dbReference>
<dbReference type="PANTHER" id="PTHR13789">
    <property type="entry name" value="MONOOXYGENASE"/>
    <property type="match status" value="1"/>
</dbReference>
<dbReference type="GO" id="GO:0071949">
    <property type="term" value="F:FAD binding"/>
    <property type="evidence" value="ECO:0007669"/>
    <property type="project" value="InterPro"/>
</dbReference>
<evidence type="ECO:0000259" key="3">
    <source>
        <dbReference type="Pfam" id="PF01494"/>
    </source>
</evidence>
<dbReference type="InterPro" id="IPR002938">
    <property type="entry name" value="FAD-bd"/>
</dbReference>
<dbReference type="InterPro" id="IPR050493">
    <property type="entry name" value="FAD-dep_Monooxygenase_BioMet"/>
</dbReference>
<accession>B1VVM3</accession>
<evidence type="ECO:0000313" key="5">
    <source>
        <dbReference type="Proteomes" id="UP000001685"/>
    </source>
</evidence>
<sequence>MCAAGCRRAATATGTTGRTGDVAAALRIGVIGGSIAGCAAAVAGRRAGADVTVYERSRADLQERGFGIVIPPPLHAELVGSGYLDAAMPTAPVGTRVWLTRRPGGRSARELARQSSPVTPCNWGLLWRSLRVSAGPVRYLRGRPVTSVGREGSGRGVITTARSGEAYDVVVGADGHASATRRLVAPGLRPKPAPYAVWRGAIPLGALTGHPRELELLRGAWVTLGFPGGHGIFYLIPGGPQDGDGGTGPGNRLLAYAVYGRPPEGADPGPYVHELAKEHFPAAWADIVARGGRRAAACHPVADAQAPRVARPPLLLAGDAAGVTRPHTATGAVKALQDALCLERVLRTTADVRTALERYGAERAAAGVHLVELGRRMGHAMVEETPDWPTMGQREVDVWFRGVLAGTRHYLYEEPPETAAGSGGRGRAPAGPM</sequence>
<dbReference type="Proteomes" id="UP000001685">
    <property type="component" value="Chromosome"/>
</dbReference>
<dbReference type="SUPFAM" id="SSF54373">
    <property type="entry name" value="FAD-linked reductases, C-terminal domain"/>
    <property type="match status" value="1"/>
</dbReference>
<protein>
    <recommendedName>
        <fullName evidence="3">FAD-binding domain-containing protein</fullName>
    </recommendedName>
</protein>
<dbReference type="GO" id="GO:0004497">
    <property type="term" value="F:monooxygenase activity"/>
    <property type="evidence" value="ECO:0007669"/>
    <property type="project" value="UniProtKB-KW"/>
</dbReference>
<dbReference type="InterPro" id="IPR036188">
    <property type="entry name" value="FAD/NAD-bd_sf"/>
</dbReference>
<dbReference type="eggNOG" id="COG0654">
    <property type="taxonomic scope" value="Bacteria"/>
</dbReference>
<dbReference type="Gene3D" id="3.50.50.60">
    <property type="entry name" value="FAD/NAD(P)-binding domain"/>
    <property type="match status" value="2"/>
</dbReference>
<feature type="domain" description="FAD-binding" evidence="3">
    <location>
        <begin position="28"/>
        <end position="371"/>
    </location>
</feature>
<dbReference type="Pfam" id="PF01494">
    <property type="entry name" value="FAD_binding_3"/>
    <property type="match status" value="1"/>
</dbReference>
<dbReference type="KEGG" id="sgr:SGR_1378"/>
<evidence type="ECO:0000256" key="2">
    <source>
        <dbReference type="ARBA" id="ARBA00023033"/>
    </source>
</evidence>
<dbReference type="EMBL" id="AP009493">
    <property type="protein sequence ID" value="BAG18207.1"/>
    <property type="molecule type" value="Genomic_DNA"/>
</dbReference>
<dbReference type="AlphaFoldDB" id="B1VVM3"/>
<gene>
    <name evidence="4" type="ordered locus">SGR_1378</name>
</gene>
<dbReference type="PRINTS" id="PR00420">
    <property type="entry name" value="RNGMNOXGNASE"/>
</dbReference>
<evidence type="ECO:0000256" key="1">
    <source>
        <dbReference type="ARBA" id="ARBA00023002"/>
    </source>
</evidence>
<dbReference type="PANTHER" id="PTHR13789:SF309">
    <property type="entry name" value="PUTATIVE (AFU_ORTHOLOGUE AFUA_6G14510)-RELATED"/>
    <property type="match status" value="1"/>
</dbReference>
<reference evidence="5" key="1">
    <citation type="journal article" date="2008" name="J. Bacteriol.">
        <title>Genome sequence of the streptomycin-producing microorganism Streptomyces griseus IFO 13350.</title>
        <authorList>
            <person name="Ohnishi Y."/>
            <person name="Ishikawa J."/>
            <person name="Hara H."/>
            <person name="Suzuki H."/>
            <person name="Ikenoya M."/>
            <person name="Ikeda H."/>
            <person name="Yamashita A."/>
            <person name="Hattori M."/>
            <person name="Horinouchi S."/>
        </authorList>
    </citation>
    <scope>NUCLEOTIDE SEQUENCE [LARGE SCALE GENOMIC DNA]</scope>
    <source>
        <strain evidence="5">JCM 4626 / NBRC 13350</strain>
    </source>
</reference>
<evidence type="ECO:0000313" key="4">
    <source>
        <dbReference type="EMBL" id="BAG18207.1"/>
    </source>
</evidence>
<organism evidence="4 5">
    <name type="scientific">Streptomyces griseus subsp. griseus (strain JCM 4626 / CBS 651.72 / NBRC 13350 / KCC S-0626 / ISP 5235)</name>
    <dbReference type="NCBI Taxonomy" id="455632"/>
    <lineage>
        <taxon>Bacteria</taxon>
        <taxon>Bacillati</taxon>
        <taxon>Actinomycetota</taxon>
        <taxon>Actinomycetes</taxon>
        <taxon>Kitasatosporales</taxon>
        <taxon>Streptomycetaceae</taxon>
        <taxon>Streptomyces</taxon>
    </lineage>
</organism>
<name>B1VVM3_STRGG</name>